<dbReference type="STRING" id="8022.A0A060Z9L1"/>
<name>A0A060Z9L1_ONCMY</name>
<evidence type="ECO:0000313" key="2">
    <source>
        <dbReference type="EMBL" id="CDR00572.1"/>
    </source>
</evidence>
<evidence type="ECO:0000313" key="3">
    <source>
        <dbReference type="Proteomes" id="UP000193380"/>
    </source>
</evidence>
<sequence length="255" mass="27767">MHKHKKTYTTGRLLHNVVPVDSFPCFSLLSGLWFWGPSSFLSYLPAINLTEWRSRVVSPFTLSSFILTPALVPTPATPLEQTPTATPGPQAQPVLPPIVTVDTEGLERLERVEHGLTLLWERVKQGDQRQEQHHGDTLAQYTLLREQLDSQTDRDNLGPWVSGLLEHRITLLRGELEQQEASHRAQVGMAGKGTGAGHKDVDRTGGWTGGWDWGLGLGVGTGGWTGGWDWGLGLGVGTWGLGLGGWTWGLGVGLG</sequence>
<reference evidence="2" key="2">
    <citation type="submission" date="2014-03" db="EMBL/GenBank/DDBJ databases">
        <authorList>
            <person name="Genoscope - CEA"/>
        </authorList>
    </citation>
    <scope>NUCLEOTIDE SEQUENCE</scope>
</reference>
<feature type="non-terminal residue" evidence="2">
    <location>
        <position position="255"/>
    </location>
</feature>
<organism evidence="2 3">
    <name type="scientific">Oncorhynchus mykiss</name>
    <name type="common">Rainbow trout</name>
    <name type="synonym">Salmo gairdneri</name>
    <dbReference type="NCBI Taxonomy" id="8022"/>
    <lineage>
        <taxon>Eukaryota</taxon>
        <taxon>Metazoa</taxon>
        <taxon>Chordata</taxon>
        <taxon>Craniata</taxon>
        <taxon>Vertebrata</taxon>
        <taxon>Euteleostomi</taxon>
        <taxon>Actinopterygii</taxon>
        <taxon>Neopterygii</taxon>
        <taxon>Teleostei</taxon>
        <taxon>Protacanthopterygii</taxon>
        <taxon>Salmoniformes</taxon>
        <taxon>Salmonidae</taxon>
        <taxon>Salmoninae</taxon>
        <taxon>Oncorhynchus</taxon>
    </lineage>
</organism>
<evidence type="ECO:0000256" key="1">
    <source>
        <dbReference type="SAM" id="MobiDB-lite"/>
    </source>
</evidence>
<dbReference type="AlphaFoldDB" id="A0A060Z9L1"/>
<accession>A0A060Z9L1</accession>
<feature type="compositionally biased region" description="Low complexity" evidence="1">
    <location>
        <begin position="77"/>
        <end position="93"/>
    </location>
</feature>
<feature type="region of interest" description="Disordered" evidence="1">
    <location>
        <begin position="77"/>
        <end position="96"/>
    </location>
</feature>
<protein>
    <submittedName>
        <fullName evidence="2">Uncharacterized protein</fullName>
    </submittedName>
</protein>
<dbReference type="EMBL" id="FR958460">
    <property type="protein sequence ID" value="CDR00572.1"/>
    <property type="molecule type" value="Genomic_DNA"/>
</dbReference>
<dbReference type="PaxDb" id="8022-A0A060Z9L1"/>
<proteinExistence type="predicted"/>
<reference evidence="2" key="1">
    <citation type="journal article" date="2014" name="Nat. Commun.">
        <title>The rainbow trout genome provides novel insights into evolution after whole-genome duplication in vertebrates.</title>
        <authorList>
            <person name="Berthelot C."/>
            <person name="Brunet F."/>
            <person name="Chalopin D."/>
            <person name="Juanchich A."/>
            <person name="Bernard M."/>
            <person name="Noel B."/>
            <person name="Bento P."/>
            <person name="Da Silva C."/>
            <person name="Labadie K."/>
            <person name="Alberti A."/>
            <person name="Aury J.M."/>
            <person name="Louis A."/>
            <person name="Dehais P."/>
            <person name="Bardou P."/>
            <person name="Montfort J."/>
            <person name="Klopp C."/>
            <person name="Cabau C."/>
            <person name="Gaspin C."/>
            <person name="Thorgaard G.H."/>
            <person name="Boussaha M."/>
            <person name="Quillet E."/>
            <person name="Guyomard R."/>
            <person name="Galiana D."/>
            <person name="Bobe J."/>
            <person name="Volff J.N."/>
            <person name="Genet C."/>
            <person name="Wincker P."/>
            <person name="Jaillon O."/>
            <person name="Roest Crollius H."/>
            <person name="Guiguen Y."/>
        </authorList>
    </citation>
    <scope>NUCLEOTIDE SEQUENCE [LARGE SCALE GENOMIC DNA]</scope>
</reference>
<gene>
    <name evidence="2" type="ORF">GSONMT00015246001</name>
</gene>
<dbReference type="Proteomes" id="UP000193380">
    <property type="component" value="Unassembled WGS sequence"/>
</dbReference>